<proteinExistence type="predicted"/>
<accession>A0A1W7R588</accession>
<dbReference type="EMBL" id="GEHC01001297">
    <property type="protein sequence ID" value="JAV46348.1"/>
    <property type="molecule type" value="Transcribed_RNA"/>
</dbReference>
<name>A0A1W7R588_AEDAL</name>
<dbReference type="VEuPathDB" id="VectorBase:AALFPA_076999"/>
<organism evidence="2">
    <name type="scientific">Aedes albopictus</name>
    <name type="common">Asian tiger mosquito</name>
    <name type="synonym">Stegomyia albopicta</name>
    <dbReference type="NCBI Taxonomy" id="7160"/>
    <lineage>
        <taxon>Eukaryota</taxon>
        <taxon>Metazoa</taxon>
        <taxon>Ecdysozoa</taxon>
        <taxon>Arthropoda</taxon>
        <taxon>Hexapoda</taxon>
        <taxon>Insecta</taxon>
        <taxon>Pterygota</taxon>
        <taxon>Neoptera</taxon>
        <taxon>Endopterygota</taxon>
        <taxon>Diptera</taxon>
        <taxon>Nematocera</taxon>
        <taxon>Culicoidea</taxon>
        <taxon>Culicidae</taxon>
        <taxon>Culicinae</taxon>
        <taxon>Aedini</taxon>
        <taxon>Aedes</taxon>
        <taxon>Stegomyia</taxon>
    </lineage>
</organism>
<dbReference type="VEuPathDB" id="VectorBase:AALC636_031609"/>
<dbReference type="AlphaFoldDB" id="A0A1W7R588"/>
<dbReference type="VEuPathDB" id="VectorBase:AALF007048"/>
<feature type="compositionally biased region" description="Polar residues" evidence="1">
    <location>
        <begin position="1"/>
        <end position="11"/>
    </location>
</feature>
<evidence type="ECO:0000313" key="2">
    <source>
        <dbReference type="EMBL" id="JAV46348.1"/>
    </source>
</evidence>
<protein>
    <submittedName>
        <fullName evidence="2">Uncharacterized protein</fullName>
    </submittedName>
</protein>
<feature type="compositionally biased region" description="Polar residues" evidence="1">
    <location>
        <begin position="40"/>
        <end position="66"/>
    </location>
</feature>
<sequence length="235" mass="26236">MSEENTPTANKTPFRRLGLVRSIKKSGSTSTPVSREALSTPISALRSNPNFHKNVSSESTPSSLTHQMRPIKSTCSDGTSDPEDNVEVAAPVTPINIRASSKKTRLSLSQSWRNRITQKKELQNIKRRKLMDEVEKCEEVEETKSCVPPERDPCIALATTSSEGVDKLKPPSSIKQQIREVKESISIWRAGCIEALNDLQARRGTGNMESLLNMLQIPFELVNFDREAQEFLDPD</sequence>
<feature type="region of interest" description="Disordered" evidence="1">
    <location>
        <begin position="1"/>
        <end position="86"/>
    </location>
</feature>
<reference evidence="2" key="1">
    <citation type="submission" date="2016-03" db="EMBL/GenBank/DDBJ databases">
        <title>RNAseq analyses of the sensorial organs of adult female Aedes albopictus.</title>
        <authorList>
            <person name="Fabrizio L."/>
            <person name="Ribeiro J.M."/>
            <person name="Arca B."/>
        </authorList>
    </citation>
    <scope>NUCLEOTIDE SEQUENCE</scope>
</reference>
<evidence type="ECO:0000256" key="1">
    <source>
        <dbReference type="SAM" id="MobiDB-lite"/>
    </source>
</evidence>